<dbReference type="SUPFAM" id="SSF48576">
    <property type="entry name" value="Terpenoid synthases"/>
    <property type="match status" value="1"/>
</dbReference>
<dbReference type="RefSeq" id="WP_043755652.1">
    <property type="nucleotide sequence ID" value="NZ_AONC01000046.1"/>
</dbReference>
<comment type="caution">
    <text evidence="1">The sequence shown here is derived from an EMBL/GenBank/DDBJ whole genome shotgun (WGS) entry which is preliminary data.</text>
</comment>
<sequence>MTDPTPETTWRFPNAATPPGSSVYYSLLFSPADLRNDLVVLHAWRHEIAGTPDQVSEPQVAAAKLDWWAVELERTLGGDAQHPLTRALARVRDRHALPAEPLRSLLTSAVARLSPTRPADFAELAAEAEQDMGALFELTARCHGHIDPSTLAAARHLGAYCGLVAGIRDSGWSLRRGRHGHLPADRLEEARIDRRQIRLDEHEAQLRAILARVAEDLKAMRAESVGRHAKLPRTLRIRARLSDRLLAELESSDFDVMNQRMSLTPIRKLWHAWRIR</sequence>
<name>W9V471_9GAMM</name>
<dbReference type="STRING" id="1249627.D779_2953"/>
<dbReference type="AlphaFoldDB" id="W9V471"/>
<proteinExistence type="predicted"/>
<dbReference type="GO" id="GO:0016765">
    <property type="term" value="F:transferase activity, transferring alkyl or aryl (other than methyl) groups"/>
    <property type="evidence" value="ECO:0007669"/>
    <property type="project" value="UniProtKB-ARBA"/>
</dbReference>
<dbReference type="InterPro" id="IPR002060">
    <property type="entry name" value="Squ/phyt_synthse"/>
</dbReference>
<keyword evidence="2" id="KW-1185">Reference proteome</keyword>
<dbReference type="Pfam" id="PF00494">
    <property type="entry name" value="SQS_PSY"/>
    <property type="match status" value="1"/>
</dbReference>
<dbReference type="eggNOG" id="COG1562">
    <property type="taxonomic scope" value="Bacteria"/>
</dbReference>
<dbReference type="Gene3D" id="1.10.600.10">
    <property type="entry name" value="Farnesyl Diphosphate Synthase"/>
    <property type="match status" value="1"/>
</dbReference>
<dbReference type="EMBL" id="AONC01000046">
    <property type="protein sequence ID" value="EXJ14139.1"/>
    <property type="molecule type" value="Genomic_DNA"/>
</dbReference>
<gene>
    <name evidence="1" type="ORF">D779_2953</name>
</gene>
<protein>
    <submittedName>
        <fullName evidence="1">Phytoene synthase</fullName>
    </submittedName>
</protein>
<accession>W9V471</accession>
<dbReference type="OrthoDB" id="9807580at2"/>
<reference evidence="1 2" key="1">
    <citation type="submission" date="2012-11" db="EMBL/GenBank/DDBJ databases">
        <title>Genome assembly of Thiorhodococcus sp. AK35.</title>
        <authorList>
            <person name="Nupur N."/>
            <person name="Khatri I."/>
            <person name="Subramanian S."/>
            <person name="Pinnaka A."/>
        </authorList>
    </citation>
    <scope>NUCLEOTIDE SEQUENCE [LARGE SCALE GENOMIC DNA]</scope>
    <source>
        <strain evidence="1 2">AK35</strain>
    </source>
</reference>
<organism evidence="1 2">
    <name type="scientific">Imhoffiella purpurea</name>
    <dbReference type="NCBI Taxonomy" id="1249627"/>
    <lineage>
        <taxon>Bacteria</taxon>
        <taxon>Pseudomonadati</taxon>
        <taxon>Pseudomonadota</taxon>
        <taxon>Gammaproteobacteria</taxon>
        <taxon>Chromatiales</taxon>
        <taxon>Chromatiaceae</taxon>
        <taxon>Imhoffiella</taxon>
    </lineage>
</organism>
<dbReference type="InterPro" id="IPR008949">
    <property type="entry name" value="Isoprenoid_synthase_dom_sf"/>
</dbReference>
<evidence type="ECO:0000313" key="2">
    <source>
        <dbReference type="Proteomes" id="UP000019460"/>
    </source>
</evidence>
<dbReference type="PANTHER" id="PTHR31480">
    <property type="entry name" value="BIFUNCTIONAL LYCOPENE CYCLASE/PHYTOENE SYNTHASE"/>
    <property type="match status" value="1"/>
</dbReference>
<dbReference type="Proteomes" id="UP000019460">
    <property type="component" value="Unassembled WGS sequence"/>
</dbReference>
<evidence type="ECO:0000313" key="1">
    <source>
        <dbReference type="EMBL" id="EXJ14139.1"/>
    </source>
</evidence>